<dbReference type="AlphaFoldDB" id="A0A4P1RRQ2"/>
<dbReference type="GO" id="GO:0035514">
    <property type="term" value="F:DNA demethylase activity"/>
    <property type="evidence" value="ECO:0007669"/>
    <property type="project" value="InterPro"/>
</dbReference>
<dbReference type="Gramene" id="OIW16820">
    <property type="protein sequence ID" value="OIW16820"/>
    <property type="gene ID" value="TanjilG_06860"/>
</dbReference>
<dbReference type="GO" id="GO:0019104">
    <property type="term" value="F:DNA N-glycosylase activity"/>
    <property type="evidence" value="ECO:0007669"/>
    <property type="project" value="InterPro"/>
</dbReference>
<feature type="compositionally biased region" description="Basic residues" evidence="2">
    <location>
        <begin position="79"/>
        <end position="88"/>
    </location>
</feature>
<name>A0A4P1RRQ2_LUPAN</name>
<feature type="compositionally biased region" description="Polar residues" evidence="2">
    <location>
        <begin position="9"/>
        <end position="19"/>
    </location>
</feature>
<feature type="compositionally biased region" description="Polar residues" evidence="2">
    <location>
        <begin position="105"/>
        <end position="115"/>
    </location>
</feature>
<dbReference type="PANTHER" id="PTHR46213:SF26">
    <property type="entry name" value="HHH-GPD BASE EXCISION DNA REPAIR FAMILY PROTEIN"/>
    <property type="match status" value="1"/>
</dbReference>
<feature type="coiled-coil region" evidence="1">
    <location>
        <begin position="252"/>
        <end position="279"/>
    </location>
</feature>
<dbReference type="InterPro" id="IPR023170">
    <property type="entry name" value="HhH_base_excis_C"/>
</dbReference>
<evidence type="ECO:0000256" key="1">
    <source>
        <dbReference type="SAM" id="Coils"/>
    </source>
</evidence>
<keyword evidence="1" id="KW-0175">Coiled coil</keyword>
<dbReference type="InterPro" id="IPR011257">
    <property type="entry name" value="DNA_glycosylase"/>
</dbReference>
<gene>
    <name evidence="3" type="ORF">TanjilG_06860</name>
</gene>
<evidence type="ECO:0000313" key="4">
    <source>
        <dbReference type="Proteomes" id="UP000188354"/>
    </source>
</evidence>
<dbReference type="GO" id="GO:0006281">
    <property type="term" value="P:DNA repair"/>
    <property type="evidence" value="ECO:0007669"/>
    <property type="project" value="InterPro"/>
</dbReference>
<sequence>MAANKFENNDSSLTINTPSKPSPIGQRIVEVDVIDISSLQVEGLDQGSDVNLSSRSQRSDGVNINHGESNIFTPPPSSAKKRKKKKAYWPKILDESKTNTKRTYKSMNTPKPSTPKQRKKYVRKRPSCMGPLFPQDSVSLAFMEKPSKVEEKVEEIGSNNSLFKNEFGIEYNSLQTYQKLRSLVGSCLIESRQIGVNFPRSGKKKRKVRERACLEKLLQPYNKGKRSKTFKRKKRCWNVLNPEGKIVVSRVMKSLIKKLKSLKKKREKKKETNKKTTNQVVVYKEHQIVPYKGPHSKYQGEVELDGETLRVWNLLLDGKAYIEHEKQKYWEEKRYMYQRKIGIFMTRMHNTLGDRRFLSWKGSVLDSVVGVFLTQNVSDYLSSGAFMNLAAKFPAKTTSYGSETTVDFDEEIEDNKVEVEDNKVPEFDKEIEGNKVEEVEDQNAKDSCEVDNKGAENNSSKVKIISDKKKLAEEEKDKVKKEKEVHWDMLRKMYTKSTRHSDHEDIVDWEAVRCAKLSEFAEIIKCRGQHNIIAAKIQRLLNHLKDTYGNLDLEWIRYAPPMDVNPNCGYVAFTLLMGKCGNNVIAEIPKTVILQLWKANKNTNFEQANGLYYREYLLSIYGLGLKSVECIRLLALQHSAFPVDVNVGRIVVRLGWVPLKPLPESMQIHDLEKFPKEEDVQRYLWPRICNLNRKTLYQLHYQMITFGKVFCGKGRPNCNACPMREEGCKYYESKLASKKLALPGPTSDKRPIDNKMLVTSMHHDNPMQWSTLPRNSTLTFISELNNSSFTEQQTSNECEPIIEMPASPLEPEIEGLDDIELNNDDEFYEGDVTEEIDLTINLSSQESRTHDYYSLEDCENEINMSRDLVTLPENVANTPLPKMKREKRTRTERWVYILPDDHPLLEKRTPRLADDRTPYLLVVYTKGELKGSCESTENNSQEEEDDNQTVPGTLLVFADYDSLKNPINVPRRWLWDLHRCFTYFGTAITTIVKGK</sequence>
<organism evidence="3 4">
    <name type="scientific">Lupinus angustifolius</name>
    <name type="common">Narrow-leaved blue lupine</name>
    <dbReference type="NCBI Taxonomy" id="3871"/>
    <lineage>
        <taxon>Eukaryota</taxon>
        <taxon>Viridiplantae</taxon>
        <taxon>Streptophyta</taxon>
        <taxon>Embryophyta</taxon>
        <taxon>Tracheophyta</taxon>
        <taxon>Spermatophyta</taxon>
        <taxon>Magnoliopsida</taxon>
        <taxon>eudicotyledons</taxon>
        <taxon>Gunneridae</taxon>
        <taxon>Pentapetalae</taxon>
        <taxon>rosids</taxon>
        <taxon>fabids</taxon>
        <taxon>Fabales</taxon>
        <taxon>Fabaceae</taxon>
        <taxon>Papilionoideae</taxon>
        <taxon>50 kb inversion clade</taxon>
        <taxon>genistoids sensu lato</taxon>
        <taxon>core genistoids</taxon>
        <taxon>Genisteae</taxon>
        <taxon>Lupinus</taxon>
    </lineage>
</organism>
<dbReference type="InterPro" id="IPR044811">
    <property type="entry name" value="DME/ROS1"/>
</dbReference>
<feature type="region of interest" description="Disordered" evidence="2">
    <location>
        <begin position="1"/>
        <end position="25"/>
    </location>
</feature>
<feature type="region of interest" description="Disordered" evidence="2">
    <location>
        <begin position="44"/>
        <end position="127"/>
    </location>
</feature>
<feature type="compositionally biased region" description="Polar residues" evidence="2">
    <location>
        <begin position="48"/>
        <end position="72"/>
    </location>
</feature>
<proteinExistence type="predicted"/>
<dbReference type="SUPFAM" id="SSF48150">
    <property type="entry name" value="DNA-glycosylase"/>
    <property type="match status" value="1"/>
</dbReference>
<evidence type="ECO:0000256" key="2">
    <source>
        <dbReference type="SAM" id="MobiDB-lite"/>
    </source>
</evidence>
<evidence type="ECO:0000313" key="3">
    <source>
        <dbReference type="EMBL" id="OIW16820.1"/>
    </source>
</evidence>
<reference evidence="3 4" key="1">
    <citation type="journal article" date="2017" name="Plant Biotechnol. J.">
        <title>A comprehensive draft genome sequence for lupin (Lupinus angustifolius), an emerging health food: insights into plant-microbe interactions and legume evolution.</title>
        <authorList>
            <person name="Hane J.K."/>
            <person name="Ming Y."/>
            <person name="Kamphuis L.G."/>
            <person name="Nelson M.N."/>
            <person name="Garg G."/>
            <person name="Atkins C.A."/>
            <person name="Bayer P.E."/>
            <person name="Bravo A."/>
            <person name="Bringans S."/>
            <person name="Cannon S."/>
            <person name="Edwards D."/>
            <person name="Foley R."/>
            <person name="Gao L.L."/>
            <person name="Harrison M.J."/>
            <person name="Huang W."/>
            <person name="Hurgobin B."/>
            <person name="Li S."/>
            <person name="Liu C.W."/>
            <person name="McGrath A."/>
            <person name="Morahan G."/>
            <person name="Murray J."/>
            <person name="Weller J."/>
            <person name="Jian J."/>
            <person name="Singh K.B."/>
        </authorList>
    </citation>
    <scope>NUCLEOTIDE SEQUENCE [LARGE SCALE GENOMIC DNA]</scope>
    <source>
        <strain evidence="4">cv. Tanjil</strain>
        <tissue evidence="3">Whole plant</tissue>
    </source>
</reference>
<dbReference type="PANTHER" id="PTHR46213">
    <property type="entry name" value="TRANSCRIPTIONAL ACTIVATOR DEMETER"/>
    <property type="match status" value="1"/>
</dbReference>
<dbReference type="Gene3D" id="1.10.1670.10">
    <property type="entry name" value="Helix-hairpin-Helix base-excision DNA repair enzymes (C-terminal)"/>
    <property type="match status" value="1"/>
</dbReference>
<feature type="compositionally biased region" description="Basic residues" evidence="2">
    <location>
        <begin position="116"/>
        <end position="126"/>
    </location>
</feature>
<dbReference type="Proteomes" id="UP000188354">
    <property type="component" value="Chromosome LG02"/>
</dbReference>
<dbReference type="GO" id="GO:0141166">
    <property type="term" value="P:chromosomal 5-methylcytosine DNA demethylation pathway"/>
    <property type="evidence" value="ECO:0007669"/>
    <property type="project" value="InterPro"/>
</dbReference>
<keyword evidence="4" id="KW-1185">Reference proteome</keyword>
<accession>A0A4P1RRQ2</accession>
<dbReference type="EMBL" id="CM007362">
    <property type="protein sequence ID" value="OIW16820.1"/>
    <property type="molecule type" value="Genomic_DNA"/>
</dbReference>
<protein>
    <submittedName>
        <fullName evidence="3">Uncharacterized protein</fullName>
    </submittedName>
</protein>